<evidence type="ECO:0000313" key="10">
    <source>
        <dbReference type="EMBL" id="CAD7240390.1"/>
    </source>
</evidence>
<evidence type="ECO:0000256" key="3">
    <source>
        <dbReference type="ARBA" id="ARBA00021942"/>
    </source>
</evidence>
<sequence>MDLTSNGGIYLPEQVPTLSHSRLKALSTLPYGELCYQLLSEFIPKESLNQSGRSAFCADLLHCVFGIQFILNLFSSFLLIDFSASIFEEFDDPKEVIHVTKLKGGLNIAELYLGPTLAFKDLALSVVGSLVDSLLKKKKKKAIVLVATSGDTGSAAIHSVKKMANADIIVLYPKGRCTHVQELQMTTVQSPNVHVFAAEGTSDDLDEVMLAVTSDSAFAEAHGLLIFNSINVGRILCQIPMYFCAYYHLCDVETMEPLEVVVPTGACGSITAGTIAAKMGLPIKIVACTNKNDVVTRCIQNAEFSQESQVHHTYASAMDIQCPYNMERILHLFCDGDGGLVQDVMGAFESQGKTVIPPHVHASLKDVIPESYSASDKEILKTMKRCWDENSYAICPHTATGVSFHYTHRHRKHVKKTFYTTMMMTSNAENDDPSKALPERFKVRMPRKDARASNSDSGPIQSPLP</sequence>
<evidence type="ECO:0000256" key="5">
    <source>
        <dbReference type="ARBA" id="ARBA00023239"/>
    </source>
</evidence>
<dbReference type="GO" id="GO:0046360">
    <property type="term" value="P:2-oxobutyrate biosynthetic process"/>
    <property type="evidence" value="ECO:0007669"/>
    <property type="project" value="TreeGrafter"/>
</dbReference>
<evidence type="ECO:0000259" key="9">
    <source>
        <dbReference type="Pfam" id="PF14821"/>
    </source>
</evidence>
<reference evidence="10" key="1">
    <citation type="submission" date="2020-11" db="EMBL/GenBank/DDBJ databases">
        <authorList>
            <person name="Tran Van P."/>
        </authorList>
    </citation>
    <scope>NUCLEOTIDE SEQUENCE</scope>
</reference>
<gene>
    <name evidence="10" type="ORF">DSTB1V02_LOCUS414</name>
</gene>
<dbReference type="Proteomes" id="UP000677054">
    <property type="component" value="Unassembled WGS sequence"/>
</dbReference>
<dbReference type="InterPro" id="IPR037158">
    <property type="entry name" value="Thr_synth_N_sf"/>
</dbReference>
<dbReference type="EMBL" id="LR899545">
    <property type="protein sequence ID" value="CAD7240390.1"/>
    <property type="molecule type" value="Genomic_DNA"/>
</dbReference>
<organism evidence="10">
    <name type="scientific">Darwinula stevensoni</name>
    <dbReference type="NCBI Taxonomy" id="69355"/>
    <lineage>
        <taxon>Eukaryota</taxon>
        <taxon>Metazoa</taxon>
        <taxon>Ecdysozoa</taxon>
        <taxon>Arthropoda</taxon>
        <taxon>Crustacea</taxon>
        <taxon>Oligostraca</taxon>
        <taxon>Ostracoda</taxon>
        <taxon>Podocopa</taxon>
        <taxon>Podocopida</taxon>
        <taxon>Darwinulocopina</taxon>
        <taxon>Darwinuloidea</taxon>
        <taxon>Darwinulidae</taxon>
        <taxon>Darwinula</taxon>
    </lineage>
</organism>
<dbReference type="PANTHER" id="PTHR42690:SF1">
    <property type="entry name" value="THREONINE SYNTHASE-LIKE 2"/>
    <property type="match status" value="1"/>
</dbReference>
<dbReference type="InterPro" id="IPR004450">
    <property type="entry name" value="Thr_synthase-like"/>
</dbReference>
<accession>A0A7R8X0P1</accession>
<feature type="compositionally biased region" description="Polar residues" evidence="7">
    <location>
        <begin position="452"/>
        <end position="465"/>
    </location>
</feature>
<dbReference type="Pfam" id="PF00291">
    <property type="entry name" value="PALP"/>
    <property type="match status" value="1"/>
</dbReference>
<dbReference type="Gene3D" id="3.90.1380.10">
    <property type="entry name" value="Threonine synthase, N-terminal domain"/>
    <property type="match status" value="1"/>
</dbReference>
<dbReference type="AlphaFoldDB" id="A0A7R8X0P1"/>
<dbReference type="Gene3D" id="3.40.50.1100">
    <property type="match status" value="2"/>
</dbReference>
<evidence type="ECO:0000313" key="11">
    <source>
        <dbReference type="Proteomes" id="UP000677054"/>
    </source>
</evidence>
<evidence type="ECO:0000256" key="7">
    <source>
        <dbReference type="SAM" id="MobiDB-lite"/>
    </source>
</evidence>
<proteinExistence type="inferred from homology"/>
<dbReference type="InterPro" id="IPR051166">
    <property type="entry name" value="Threonine_Synthase"/>
</dbReference>
<comment type="similarity">
    <text evidence="2">Belongs to the threonine synthase family.</text>
</comment>
<dbReference type="NCBIfam" id="TIGR00260">
    <property type="entry name" value="thrC"/>
    <property type="match status" value="1"/>
</dbReference>
<name>A0A7R8X0P1_9CRUS</name>
<evidence type="ECO:0000256" key="1">
    <source>
        <dbReference type="ARBA" id="ARBA00001933"/>
    </source>
</evidence>
<evidence type="ECO:0000256" key="4">
    <source>
        <dbReference type="ARBA" id="ARBA00022898"/>
    </source>
</evidence>
<keyword evidence="11" id="KW-1185">Reference proteome</keyword>
<evidence type="ECO:0000256" key="2">
    <source>
        <dbReference type="ARBA" id="ARBA00005517"/>
    </source>
</evidence>
<protein>
    <recommendedName>
        <fullName evidence="3">Threonine synthase-like 2</fullName>
    </recommendedName>
</protein>
<dbReference type="InterPro" id="IPR036052">
    <property type="entry name" value="TrpB-like_PALP_sf"/>
</dbReference>
<dbReference type="EMBL" id="CAJPEV010000028">
    <property type="protein sequence ID" value="CAG0879068.1"/>
    <property type="molecule type" value="Genomic_DNA"/>
</dbReference>
<feature type="region of interest" description="Disordered" evidence="7">
    <location>
        <begin position="427"/>
        <end position="465"/>
    </location>
</feature>
<dbReference type="GO" id="GO:0016829">
    <property type="term" value="F:lyase activity"/>
    <property type="evidence" value="ECO:0007669"/>
    <property type="project" value="UniProtKB-KW"/>
</dbReference>
<dbReference type="OrthoDB" id="5203861at2759"/>
<keyword evidence="5" id="KW-0456">Lyase</keyword>
<comment type="cofactor">
    <cofactor evidence="1 6">
        <name>pyridoxal 5'-phosphate</name>
        <dbReference type="ChEBI" id="CHEBI:597326"/>
    </cofactor>
</comment>
<evidence type="ECO:0000259" key="8">
    <source>
        <dbReference type="Pfam" id="PF00291"/>
    </source>
</evidence>
<dbReference type="SUPFAM" id="SSF53686">
    <property type="entry name" value="Tryptophan synthase beta subunit-like PLP-dependent enzymes"/>
    <property type="match status" value="1"/>
</dbReference>
<feature type="modified residue" description="N6-(pyridoxal phosphate)lysine" evidence="6">
    <location>
        <position position="120"/>
    </location>
</feature>
<dbReference type="Pfam" id="PF14821">
    <property type="entry name" value="Thr_synth_N"/>
    <property type="match status" value="1"/>
</dbReference>
<dbReference type="InterPro" id="IPR029144">
    <property type="entry name" value="Thr_synth_N"/>
</dbReference>
<dbReference type="GO" id="GO:0009071">
    <property type="term" value="P:serine family amino acid catabolic process"/>
    <property type="evidence" value="ECO:0007669"/>
    <property type="project" value="TreeGrafter"/>
</dbReference>
<dbReference type="PANTHER" id="PTHR42690">
    <property type="entry name" value="THREONINE SYNTHASE FAMILY MEMBER"/>
    <property type="match status" value="1"/>
</dbReference>
<keyword evidence="4 6" id="KW-0663">Pyridoxal phosphate</keyword>
<feature type="compositionally biased region" description="Basic and acidic residues" evidence="7">
    <location>
        <begin position="432"/>
        <end position="451"/>
    </location>
</feature>
<feature type="domain" description="Tryptophan synthase beta chain-like PALP" evidence="8">
    <location>
        <begin position="112"/>
        <end position="338"/>
    </location>
</feature>
<dbReference type="InterPro" id="IPR001926">
    <property type="entry name" value="TrpB-like_PALP"/>
</dbReference>
<feature type="domain" description="Threonine synthase N-terminal" evidence="9">
    <location>
        <begin position="3"/>
        <end position="48"/>
    </location>
</feature>
<dbReference type="GO" id="GO:0030170">
    <property type="term" value="F:pyridoxal phosphate binding"/>
    <property type="evidence" value="ECO:0007669"/>
    <property type="project" value="TreeGrafter"/>
</dbReference>
<evidence type="ECO:0000256" key="6">
    <source>
        <dbReference type="PIRSR" id="PIRSR604450-51"/>
    </source>
</evidence>